<sequence>MDTKIGVEAKFSTVAKVLNGGSGTSSAIATVQGSSAGDAGDSETVEYDLSLTTGNPIFSSQDNRYITDLHMTSSSKLFTRTKKFWEGQPSDFPRVILSDTRQKTYTLDYGQEDYGMALVTYVWEDLSEQIMTIQHSQELLFVFKEQIARIMRDTKYPDYADNRTPVTDDNLYIIH</sequence>
<protein>
    <submittedName>
        <fullName evidence="1">Uncharacterized protein</fullName>
    </submittedName>
</protein>
<accession>A0A9P9EVT6</accession>
<keyword evidence="2" id="KW-1185">Reference proteome</keyword>
<dbReference type="EMBL" id="JAGMUV010000008">
    <property type="protein sequence ID" value="KAH7146230.1"/>
    <property type="molecule type" value="Genomic_DNA"/>
</dbReference>
<dbReference type="Gene3D" id="3.90.660.10">
    <property type="match status" value="1"/>
</dbReference>
<dbReference type="AlphaFoldDB" id="A0A9P9EVT6"/>
<proteinExistence type="predicted"/>
<gene>
    <name evidence="1" type="ORF">EDB81DRAFT_883652</name>
</gene>
<evidence type="ECO:0000313" key="2">
    <source>
        <dbReference type="Proteomes" id="UP000738349"/>
    </source>
</evidence>
<dbReference type="Proteomes" id="UP000738349">
    <property type="component" value="Unassembled WGS sequence"/>
</dbReference>
<evidence type="ECO:0000313" key="1">
    <source>
        <dbReference type="EMBL" id="KAH7146230.1"/>
    </source>
</evidence>
<organism evidence="1 2">
    <name type="scientific">Dactylonectria macrodidyma</name>
    <dbReference type="NCBI Taxonomy" id="307937"/>
    <lineage>
        <taxon>Eukaryota</taxon>
        <taxon>Fungi</taxon>
        <taxon>Dikarya</taxon>
        <taxon>Ascomycota</taxon>
        <taxon>Pezizomycotina</taxon>
        <taxon>Sordariomycetes</taxon>
        <taxon>Hypocreomycetidae</taxon>
        <taxon>Hypocreales</taxon>
        <taxon>Nectriaceae</taxon>
        <taxon>Dactylonectria</taxon>
    </lineage>
</organism>
<dbReference type="OrthoDB" id="7777654at2759"/>
<reference evidence="1" key="1">
    <citation type="journal article" date="2021" name="Nat. Commun.">
        <title>Genetic determinants of endophytism in the Arabidopsis root mycobiome.</title>
        <authorList>
            <person name="Mesny F."/>
            <person name="Miyauchi S."/>
            <person name="Thiergart T."/>
            <person name="Pickel B."/>
            <person name="Atanasova L."/>
            <person name="Karlsson M."/>
            <person name="Huettel B."/>
            <person name="Barry K.W."/>
            <person name="Haridas S."/>
            <person name="Chen C."/>
            <person name="Bauer D."/>
            <person name="Andreopoulos W."/>
            <person name="Pangilinan J."/>
            <person name="LaButti K."/>
            <person name="Riley R."/>
            <person name="Lipzen A."/>
            <person name="Clum A."/>
            <person name="Drula E."/>
            <person name="Henrissat B."/>
            <person name="Kohler A."/>
            <person name="Grigoriev I.V."/>
            <person name="Martin F.M."/>
            <person name="Hacquard S."/>
        </authorList>
    </citation>
    <scope>NUCLEOTIDE SEQUENCE</scope>
    <source>
        <strain evidence="1">MPI-CAGE-AT-0147</strain>
    </source>
</reference>
<comment type="caution">
    <text evidence="1">The sequence shown here is derived from an EMBL/GenBank/DDBJ whole genome shotgun (WGS) entry which is preliminary data.</text>
</comment>
<name>A0A9P9EVT6_9HYPO</name>